<reference evidence="2" key="1">
    <citation type="journal article" date="2012" name="Nat. Biotechnol.">
        <title>Draft genome sequence of pigeonpea (Cajanus cajan), an orphan legume crop of resource-poor farmers.</title>
        <authorList>
            <person name="Varshney R.K."/>
            <person name="Chen W."/>
            <person name="Li Y."/>
            <person name="Bharti A.K."/>
            <person name="Saxena R.K."/>
            <person name="Schlueter J.A."/>
            <person name="Donoghue M.T."/>
            <person name="Azam S."/>
            <person name="Fan G."/>
            <person name="Whaley A.M."/>
            <person name="Farmer A.D."/>
            <person name="Sheridan J."/>
            <person name="Iwata A."/>
            <person name="Tuteja R."/>
            <person name="Penmetsa R.V."/>
            <person name="Wu W."/>
            <person name="Upadhyaya H.D."/>
            <person name="Yang S.P."/>
            <person name="Shah T."/>
            <person name="Saxena K.B."/>
            <person name="Michael T."/>
            <person name="McCombie W.R."/>
            <person name="Yang B."/>
            <person name="Zhang G."/>
            <person name="Yang H."/>
            <person name="Wang J."/>
            <person name="Spillane C."/>
            <person name="Cook D.R."/>
            <person name="May G.D."/>
            <person name="Xu X."/>
            <person name="Jackson S.A."/>
        </authorList>
    </citation>
    <scope>NUCLEOTIDE SEQUENCE [LARGE SCALE GENOMIC DNA]</scope>
</reference>
<dbReference type="Pfam" id="PF04937">
    <property type="entry name" value="DUF659"/>
    <property type="match status" value="1"/>
</dbReference>
<dbReference type="PANTHER" id="PTHR32166">
    <property type="entry name" value="OSJNBA0013A04.12 PROTEIN"/>
    <property type="match status" value="1"/>
</dbReference>
<dbReference type="AlphaFoldDB" id="A0A151UGU7"/>
<dbReference type="InterPro" id="IPR007021">
    <property type="entry name" value="DUF659"/>
</dbReference>
<dbReference type="OMA" id="TEFKESW"/>
<accession>A0A151UGU7</accession>
<organism evidence="2 3">
    <name type="scientific">Cajanus cajan</name>
    <name type="common">Pigeon pea</name>
    <name type="synonym">Cajanus indicus</name>
    <dbReference type="NCBI Taxonomy" id="3821"/>
    <lineage>
        <taxon>Eukaryota</taxon>
        <taxon>Viridiplantae</taxon>
        <taxon>Streptophyta</taxon>
        <taxon>Embryophyta</taxon>
        <taxon>Tracheophyta</taxon>
        <taxon>Spermatophyta</taxon>
        <taxon>Magnoliopsida</taxon>
        <taxon>eudicotyledons</taxon>
        <taxon>Gunneridae</taxon>
        <taxon>Pentapetalae</taxon>
        <taxon>rosids</taxon>
        <taxon>fabids</taxon>
        <taxon>Fabales</taxon>
        <taxon>Fabaceae</taxon>
        <taxon>Papilionoideae</taxon>
        <taxon>50 kb inversion clade</taxon>
        <taxon>NPAAA clade</taxon>
        <taxon>indigoferoid/millettioid clade</taxon>
        <taxon>Phaseoleae</taxon>
        <taxon>Cajanus</taxon>
    </lineage>
</organism>
<feature type="domain" description="DUF659" evidence="1">
    <location>
        <begin position="1"/>
        <end position="70"/>
    </location>
</feature>
<dbReference type="Gramene" id="C.cajan_44976.t">
    <property type="protein sequence ID" value="C.cajan_44976.t.cds1"/>
    <property type="gene ID" value="C.cajan_44976"/>
</dbReference>
<sequence>MTDGWTDKMRRTILNFLAHNPKGTIFMKSINASTIFKIAEKIFEMINEIVEEVGEKNVVPVAMNNAVNTKLLVLSQLR</sequence>
<gene>
    <name evidence="2" type="ORF">KK1_048521</name>
</gene>
<protein>
    <recommendedName>
        <fullName evidence="1">DUF659 domain-containing protein</fullName>
    </recommendedName>
</protein>
<dbReference type="EMBL" id="AGCT01054068">
    <property type="protein sequence ID" value="KYP78544.1"/>
    <property type="molecule type" value="Genomic_DNA"/>
</dbReference>
<comment type="caution">
    <text evidence="2">The sequence shown here is derived from an EMBL/GenBank/DDBJ whole genome shotgun (WGS) entry which is preliminary data.</text>
</comment>
<evidence type="ECO:0000313" key="2">
    <source>
        <dbReference type="EMBL" id="KYP78544.1"/>
    </source>
</evidence>
<evidence type="ECO:0000313" key="3">
    <source>
        <dbReference type="Proteomes" id="UP000075243"/>
    </source>
</evidence>
<dbReference type="Proteomes" id="UP000075243">
    <property type="component" value="Unassembled WGS sequence"/>
</dbReference>
<proteinExistence type="predicted"/>
<keyword evidence="3" id="KW-1185">Reference proteome</keyword>
<evidence type="ECO:0000259" key="1">
    <source>
        <dbReference type="Pfam" id="PF04937"/>
    </source>
</evidence>
<dbReference type="STRING" id="3821.A0A151UGU7"/>
<dbReference type="PANTHER" id="PTHR32166:SF122">
    <property type="entry name" value="OS09G0499600 PROTEIN"/>
    <property type="match status" value="1"/>
</dbReference>
<name>A0A151UGU7_CAJCA</name>